<keyword evidence="13 15" id="KW-0594">Phospholipid biosynthesis</keyword>
<dbReference type="PANTHER" id="PTHR15362:SF4">
    <property type="entry name" value="CDP-DIACYLGLYCEROL--INOSITOL 3-PHOSPHATIDYLTRANSFERASE"/>
    <property type="match status" value="1"/>
</dbReference>
<dbReference type="GO" id="GO:0016020">
    <property type="term" value="C:membrane"/>
    <property type="evidence" value="ECO:0007669"/>
    <property type="project" value="UniProtKB-SubCell"/>
</dbReference>
<gene>
    <name evidence="16" type="ORF">PACLA_8A037977</name>
</gene>
<evidence type="ECO:0000256" key="6">
    <source>
        <dbReference type="ARBA" id="ARBA00022679"/>
    </source>
</evidence>
<keyword evidence="10" id="KW-1133">Transmembrane helix</keyword>
<reference evidence="16" key="1">
    <citation type="submission" date="2020-04" db="EMBL/GenBank/DDBJ databases">
        <authorList>
            <person name="Alioto T."/>
            <person name="Alioto T."/>
            <person name="Gomez Garrido J."/>
        </authorList>
    </citation>
    <scope>NUCLEOTIDE SEQUENCE</scope>
    <source>
        <strain evidence="16">A484AB</strain>
    </source>
</reference>
<name>A0A7D9HHA9_PARCT</name>
<organism evidence="16 17">
    <name type="scientific">Paramuricea clavata</name>
    <name type="common">Red gorgonian</name>
    <name type="synonym">Violescent sea-whip</name>
    <dbReference type="NCBI Taxonomy" id="317549"/>
    <lineage>
        <taxon>Eukaryota</taxon>
        <taxon>Metazoa</taxon>
        <taxon>Cnidaria</taxon>
        <taxon>Anthozoa</taxon>
        <taxon>Octocorallia</taxon>
        <taxon>Malacalcyonacea</taxon>
        <taxon>Plexauridae</taxon>
        <taxon>Paramuricea</taxon>
    </lineage>
</organism>
<evidence type="ECO:0000256" key="5">
    <source>
        <dbReference type="ARBA" id="ARBA00022516"/>
    </source>
</evidence>
<dbReference type="InterPro" id="IPR000462">
    <property type="entry name" value="CDP-OH_P_trans"/>
</dbReference>
<dbReference type="OrthoDB" id="10251079at2759"/>
<keyword evidence="14 15" id="KW-1208">Phospholipid metabolism</keyword>
<dbReference type="GO" id="GO:0006661">
    <property type="term" value="P:phosphatidylinositol biosynthetic process"/>
    <property type="evidence" value="ECO:0007669"/>
    <property type="project" value="TreeGrafter"/>
</dbReference>
<evidence type="ECO:0000256" key="15">
    <source>
        <dbReference type="PIRNR" id="PIRNR000848"/>
    </source>
</evidence>
<keyword evidence="7" id="KW-0812">Transmembrane</keyword>
<evidence type="ECO:0000256" key="11">
    <source>
        <dbReference type="ARBA" id="ARBA00023098"/>
    </source>
</evidence>
<comment type="caution">
    <text evidence="16">The sequence shown here is derived from an EMBL/GenBank/DDBJ whole genome shotgun (WGS) entry which is preliminary data.</text>
</comment>
<keyword evidence="6 15" id="KW-0808">Transferase</keyword>
<proteinExistence type="inferred from homology"/>
<accession>A0A7D9HHA9</accession>
<dbReference type="PANTHER" id="PTHR15362">
    <property type="entry name" value="PHOSPHATIDYLINOSITOL SYNTHASE"/>
    <property type="match status" value="1"/>
</dbReference>
<evidence type="ECO:0000256" key="12">
    <source>
        <dbReference type="ARBA" id="ARBA00023136"/>
    </source>
</evidence>
<comment type="cofactor">
    <cofactor evidence="1">
        <name>Mg(2+)</name>
        <dbReference type="ChEBI" id="CHEBI:18420"/>
    </cofactor>
</comment>
<dbReference type="PIRSF" id="PIRSF000848">
    <property type="entry name" value="CDP_diag_ino_3_P"/>
    <property type="match status" value="1"/>
</dbReference>
<evidence type="ECO:0000256" key="2">
    <source>
        <dbReference type="ARBA" id="ARBA00004141"/>
    </source>
</evidence>
<dbReference type="AlphaFoldDB" id="A0A7D9HHA9"/>
<keyword evidence="8" id="KW-0479">Metal-binding</keyword>
<evidence type="ECO:0000256" key="4">
    <source>
        <dbReference type="ARBA" id="ARBA00013212"/>
    </source>
</evidence>
<dbReference type="GO" id="GO:0005794">
    <property type="term" value="C:Golgi apparatus"/>
    <property type="evidence" value="ECO:0007669"/>
    <property type="project" value="TreeGrafter"/>
</dbReference>
<sequence>MADSPGIFAIFYLLNTLLDEFDGYYSRKLNQTSKFGALLDMLIDRCVTTCLMVSLSNVYSSYRILFQFLISLDVSSHWFHMYSSMIKGDKSHKTTTNFFLKLYYESWSVLTMMCWGNEVFFVMLYLIHFSYGPTVFTLNNAPVGLWSLLVYVSFPICFLKQLVSVVQLMVASQDVVAYDMAERRKSKS</sequence>
<evidence type="ECO:0000313" key="16">
    <source>
        <dbReference type="EMBL" id="CAB3983771.1"/>
    </source>
</evidence>
<keyword evidence="12 15" id="KW-0472">Membrane</keyword>
<evidence type="ECO:0000256" key="13">
    <source>
        <dbReference type="ARBA" id="ARBA00023209"/>
    </source>
</evidence>
<dbReference type="GO" id="GO:0003881">
    <property type="term" value="F:CDP-diacylglycerol-inositol 3-phosphatidyltransferase activity"/>
    <property type="evidence" value="ECO:0007669"/>
    <property type="project" value="UniProtKB-UniRule"/>
</dbReference>
<evidence type="ECO:0000256" key="14">
    <source>
        <dbReference type="ARBA" id="ARBA00023264"/>
    </source>
</evidence>
<dbReference type="InterPro" id="IPR014387">
    <property type="entry name" value="CDP_diag_ino_3_P_euk"/>
</dbReference>
<dbReference type="Pfam" id="PF01066">
    <property type="entry name" value="CDP-OH_P_transf"/>
    <property type="match status" value="1"/>
</dbReference>
<comment type="catalytic activity">
    <reaction evidence="15">
        <text>a CDP-1,2-diacyl-sn-glycerol + myo-inositol = a 1,2-diacyl-sn-glycero-3-phospho-(1D-myo-inositol) + CMP + H(+)</text>
        <dbReference type="Rhea" id="RHEA:11580"/>
        <dbReference type="ChEBI" id="CHEBI:15378"/>
        <dbReference type="ChEBI" id="CHEBI:17268"/>
        <dbReference type="ChEBI" id="CHEBI:57880"/>
        <dbReference type="ChEBI" id="CHEBI:58332"/>
        <dbReference type="ChEBI" id="CHEBI:60377"/>
        <dbReference type="EC" id="2.7.8.11"/>
    </reaction>
</comment>
<keyword evidence="11 15" id="KW-0443">Lipid metabolism</keyword>
<protein>
    <recommendedName>
        <fullName evidence="4 15">CDP-diacylglycerol--inositol 3-phosphatidyltransferase</fullName>
        <ecNumber evidence="4 15">2.7.8.11</ecNumber>
    </recommendedName>
</protein>
<evidence type="ECO:0000313" key="17">
    <source>
        <dbReference type="Proteomes" id="UP001152795"/>
    </source>
</evidence>
<evidence type="ECO:0000256" key="9">
    <source>
        <dbReference type="ARBA" id="ARBA00022842"/>
    </source>
</evidence>
<evidence type="ECO:0000256" key="8">
    <source>
        <dbReference type="ARBA" id="ARBA00022723"/>
    </source>
</evidence>
<evidence type="ECO:0000256" key="3">
    <source>
        <dbReference type="ARBA" id="ARBA00010441"/>
    </source>
</evidence>
<dbReference type="Proteomes" id="UP001152795">
    <property type="component" value="Unassembled WGS sequence"/>
</dbReference>
<dbReference type="Gene3D" id="1.20.120.1760">
    <property type="match status" value="1"/>
</dbReference>
<dbReference type="InterPro" id="IPR043130">
    <property type="entry name" value="CDP-OH_PTrfase_TM_dom"/>
</dbReference>
<keyword evidence="9" id="KW-0460">Magnesium</keyword>
<evidence type="ECO:0000256" key="10">
    <source>
        <dbReference type="ARBA" id="ARBA00022989"/>
    </source>
</evidence>
<comment type="subcellular location">
    <subcellularLocation>
        <location evidence="2">Membrane</location>
        <topology evidence="2">Multi-pass membrane protein</topology>
    </subcellularLocation>
</comment>
<comment type="similarity">
    <text evidence="3 15">Belongs to the CDP-alcohol phosphatidyltransferase class-I family.</text>
</comment>
<dbReference type="EC" id="2.7.8.11" evidence="4 15"/>
<evidence type="ECO:0000256" key="7">
    <source>
        <dbReference type="ARBA" id="ARBA00022692"/>
    </source>
</evidence>
<dbReference type="GO" id="GO:0046872">
    <property type="term" value="F:metal ion binding"/>
    <property type="evidence" value="ECO:0007669"/>
    <property type="project" value="UniProtKB-KW"/>
</dbReference>
<dbReference type="EMBL" id="CACRXK020000654">
    <property type="protein sequence ID" value="CAB3983771.1"/>
    <property type="molecule type" value="Genomic_DNA"/>
</dbReference>
<keyword evidence="17" id="KW-1185">Reference proteome</keyword>
<keyword evidence="5 15" id="KW-0444">Lipid biosynthesis</keyword>
<evidence type="ECO:0000256" key="1">
    <source>
        <dbReference type="ARBA" id="ARBA00001946"/>
    </source>
</evidence>